<name>A0A0M3I1Y1_ASCLU</name>
<dbReference type="WBParaSite" id="ALUE_0001038501-mRNA-1">
    <property type="protein sequence ID" value="ALUE_0001038501-mRNA-1"/>
    <property type="gene ID" value="ALUE_0001038501"/>
</dbReference>
<dbReference type="AlphaFoldDB" id="A0A0M3I1Y1"/>
<accession>A0A0M3I1Y1</accession>
<evidence type="ECO:0000313" key="1">
    <source>
        <dbReference type="Proteomes" id="UP000036681"/>
    </source>
</evidence>
<evidence type="ECO:0000313" key="2">
    <source>
        <dbReference type="WBParaSite" id="ALUE_0001038501-mRNA-1"/>
    </source>
</evidence>
<protein>
    <submittedName>
        <fullName evidence="2">Uncharacterized protein</fullName>
    </submittedName>
</protein>
<sequence>MCVTCGHWLPHQCTALSMCTTRLDAWRNLTLQDCIERCMKDDMQLWSNGPLVPLQLCCQSTHKPDG</sequence>
<proteinExistence type="predicted"/>
<organism evidence="1 2">
    <name type="scientific">Ascaris lumbricoides</name>
    <name type="common">Giant roundworm</name>
    <dbReference type="NCBI Taxonomy" id="6252"/>
    <lineage>
        <taxon>Eukaryota</taxon>
        <taxon>Metazoa</taxon>
        <taxon>Ecdysozoa</taxon>
        <taxon>Nematoda</taxon>
        <taxon>Chromadorea</taxon>
        <taxon>Rhabditida</taxon>
        <taxon>Spirurina</taxon>
        <taxon>Ascaridomorpha</taxon>
        <taxon>Ascaridoidea</taxon>
        <taxon>Ascarididae</taxon>
        <taxon>Ascaris</taxon>
    </lineage>
</organism>
<keyword evidence="1" id="KW-1185">Reference proteome</keyword>
<dbReference type="Proteomes" id="UP000036681">
    <property type="component" value="Unplaced"/>
</dbReference>
<reference evidence="2" key="1">
    <citation type="submission" date="2017-02" db="UniProtKB">
        <authorList>
            <consortium name="WormBaseParasite"/>
        </authorList>
    </citation>
    <scope>IDENTIFICATION</scope>
</reference>